<proteinExistence type="predicted"/>
<dbReference type="Proteomes" id="UP001367508">
    <property type="component" value="Unassembled WGS sequence"/>
</dbReference>
<evidence type="ECO:0000313" key="2">
    <source>
        <dbReference type="Proteomes" id="UP001367508"/>
    </source>
</evidence>
<keyword evidence="2" id="KW-1185">Reference proteome</keyword>
<evidence type="ECO:0000313" key="1">
    <source>
        <dbReference type="EMBL" id="KAK7345269.1"/>
    </source>
</evidence>
<accession>A0AAN9M022</accession>
<protein>
    <submittedName>
        <fullName evidence="1">Uncharacterized protein</fullName>
    </submittedName>
</protein>
<sequence>MIFASSANSLAVLYGMMGYLKENAVWLCIQHWSGATSPPTKLHHIKRVLRKQLLVGITLLGLVFRLLIWTKNFAGGPSPVGVGCLEVELKLLACLALEWAYFPSPKLSHENQNGTEEAAIGWHSTFKSSVSTSKHFISSPLRRRMKDGIYRCSRWSCKVLLIVFDLLNYTKLSKDMECIREQIKGFCLTCFDSVVFLLFPGGDGLFHILIMLTFTL</sequence>
<organism evidence="1 2">
    <name type="scientific">Canavalia gladiata</name>
    <name type="common">Sword bean</name>
    <name type="synonym">Dolichos gladiatus</name>
    <dbReference type="NCBI Taxonomy" id="3824"/>
    <lineage>
        <taxon>Eukaryota</taxon>
        <taxon>Viridiplantae</taxon>
        <taxon>Streptophyta</taxon>
        <taxon>Embryophyta</taxon>
        <taxon>Tracheophyta</taxon>
        <taxon>Spermatophyta</taxon>
        <taxon>Magnoliopsida</taxon>
        <taxon>eudicotyledons</taxon>
        <taxon>Gunneridae</taxon>
        <taxon>Pentapetalae</taxon>
        <taxon>rosids</taxon>
        <taxon>fabids</taxon>
        <taxon>Fabales</taxon>
        <taxon>Fabaceae</taxon>
        <taxon>Papilionoideae</taxon>
        <taxon>50 kb inversion clade</taxon>
        <taxon>NPAAA clade</taxon>
        <taxon>indigoferoid/millettioid clade</taxon>
        <taxon>Phaseoleae</taxon>
        <taxon>Canavalia</taxon>
    </lineage>
</organism>
<reference evidence="1 2" key="1">
    <citation type="submission" date="2024-01" db="EMBL/GenBank/DDBJ databases">
        <title>The genomes of 5 underutilized Papilionoideae crops provide insights into root nodulation and disease resistanc.</title>
        <authorList>
            <person name="Jiang F."/>
        </authorList>
    </citation>
    <scope>NUCLEOTIDE SEQUENCE [LARGE SCALE GENOMIC DNA]</scope>
    <source>
        <strain evidence="1">LVBAO_FW01</strain>
        <tissue evidence="1">Leaves</tissue>
    </source>
</reference>
<name>A0AAN9M022_CANGL</name>
<dbReference type="AlphaFoldDB" id="A0AAN9M022"/>
<comment type="caution">
    <text evidence="1">The sequence shown here is derived from an EMBL/GenBank/DDBJ whole genome shotgun (WGS) entry which is preliminary data.</text>
</comment>
<gene>
    <name evidence="1" type="ORF">VNO77_15867</name>
</gene>
<dbReference type="EMBL" id="JAYMYQ010000003">
    <property type="protein sequence ID" value="KAK7345269.1"/>
    <property type="molecule type" value="Genomic_DNA"/>
</dbReference>